<evidence type="ECO:0000256" key="1">
    <source>
        <dbReference type="SAM" id="Phobius"/>
    </source>
</evidence>
<accession>A0A5J5F580</accession>
<protein>
    <recommendedName>
        <fullName evidence="4">Transmembrane protein</fullName>
    </recommendedName>
</protein>
<evidence type="ECO:0008006" key="4">
    <source>
        <dbReference type="Google" id="ProtNLM"/>
    </source>
</evidence>
<dbReference type="AlphaFoldDB" id="A0A5J5F580"/>
<evidence type="ECO:0000313" key="3">
    <source>
        <dbReference type="Proteomes" id="UP000326924"/>
    </source>
</evidence>
<comment type="caution">
    <text evidence="2">The sequence shown here is derived from an EMBL/GenBank/DDBJ whole genome shotgun (WGS) entry which is preliminary data.</text>
</comment>
<keyword evidence="1" id="KW-0812">Transmembrane</keyword>
<keyword evidence="1" id="KW-0472">Membrane</keyword>
<sequence>MRIPNRMREDPQHCLRTQQSSHRILPTITTRLLIVFSEMKLYSLFLTTFIAFLALLALSDATPHKSHSLEERAGSGSANAETFLLELLVKIQGIDAKWNGSAEVTLGDLSVYSKEISNEIGKFMGKCQNNQCEILDINNIVKILLQILSDCNFTLALLLQKIGLDGLLMSIWKILCSGLIASLLKLITFLLGLQGGGDLLGLLSPLLNMNGLGFSSLLGLLGLLNIFK</sequence>
<organism evidence="2 3">
    <name type="scientific">Sphaerosporella brunnea</name>
    <dbReference type="NCBI Taxonomy" id="1250544"/>
    <lineage>
        <taxon>Eukaryota</taxon>
        <taxon>Fungi</taxon>
        <taxon>Dikarya</taxon>
        <taxon>Ascomycota</taxon>
        <taxon>Pezizomycotina</taxon>
        <taxon>Pezizomycetes</taxon>
        <taxon>Pezizales</taxon>
        <taxon>Pyronemataceae</taxon>
        <taxon>Sphaerosporella</taxon>
    </lineage>
</organism>
<name>A0A5J5F580_9PEZI</name>
<dbReference type="Proteomes" id="UP000326924">
    <property type="component" value="Unassembled WGS sequence"/>
</dbReference>
<keyword evidence="1" id="KW-1133">Transmembrane helix</keyword>
<dbReference type="InParanoid" id="A0A5J5F580"/>
<feature type="transmembrane region" description="Helical" evidence="1">
    <location>
        <begin position="205"/>
        <end position="227"/>
    </location>
</feature>
<proteinExistence type="predicted"/>
<feature type="transmembrane region" description="Helical" evidence="1">
    <location>
        <begin position="171"/>
        <end position="193"/>
    </location>
</feature>
<dbReference type="EMBL" id="VXIS01000031">
    <property type="protein sequence ID" value="KAA8911856.1"/>
    <property type="molecule type" value="Genomic_DNA"/>
</dbReference>
<evidence type="ECO:0000313" key="2">
    <source>
        <dbReference type="EMBL" id="KAA8911856.1"/>
    </source>
</evidence>
<reference evidence="2 3" key="1">
    <citation type="submission" date="2019-09" db="EMBL/GenBank/DDBJ databases">
        <title>Draft genome of the ectomycorrhizal ascomycete Sphaerosporella brunnea.</title>
        <authorList>
            <consortium name="DOE Joint Genome Institute"/>
            <person name="Benucci G.M."/>
            <person name="Marozzi G."/>
            <person name="Antonielli L."/>
            <person name="Sanchez S."/>
            <person name="Marco P."/>
            <person name="Wang X."/>
            <person name="Falini L.B."/>
            <person name="Barry K."/>
            <person name="Haridas S."/>
            <person name="Lipzen A."/>
            <person name="Labutti K."/>
            <person name="Grigoriev I.V."/>
            <person name="Murat C."/>
            <person name="Martin F."/>
            <person name="Albertini E."/>
            <person name="Donnini D."/>
            <person name="Bonito G."/>
        </authorList>
    </citation>
    <scope>NUCLEOTIDE SEQUENCE [LARGE SCALE GENOMIC DNA]</scope>
    <source>
        <strain evidence="2 3">Sb_GMNB300</strain>
    </source>
</reference>
<gene>
    <name evidence="2" type="ORF">FN846DRAFT_934365</name>
</gene>
<feature type="transmembrane region" description="Helical" evidence="1">
    <location>
        <begin position="41"/>
        <end position="59"/>
    </location>
</feature>
<keyword evidence="3" id="KW-1185">Reference proteome</keyword>